<gene>
    <name evidence="2" type="ORF">C7B46_20865</name>
</gene>
<evidence type="ECO:0008006" key="4">
    <source>
        <dbReference type="Google" id="ProtNLM"/>
    </source>
</evidence>
<comment type="caution">
    <text evidence="2">The sequence shown here is derived from an EMBL/GenBank/DDBJ whole genome shotgun (WGS) entry which is preliminary data.</text>
</comment>
<reference evidence="2 3" key="1">
    <citation type="journal article" date="2014" name="BMC Genomics">
        <title>Comparison of environmental and isolate Sulfobacillus genomes reveals diverse carbon, sulfur, nitrogen, and hydrogen metabolisms.</title>
        <authorList>
            <person name="Justice N.B."/>
            <person name="Norman A."/>
            <person name="Brown C.T."/>
            <person name="Singh A."/>
            <person name="Thomas B.C."/>
            <person name="Banfield J.F."/>
        </authorList>
    </citation>
    <scope>NUCLEOTIDE SEQUENCE [LARGE SCALE GENOMIC DNA]</scope>
    <source>
        <strain evidence="2">AMDSBA4</strain>
    </source>
</reference>
<organism evidence="2 3">
    <name type="scientific">Sulfobacillus benefaciens</name>
    <dbReference type="NCBI Taxonomy" id="453960"/>
    <lineage>
        <taxon>Bacteria</taxon>
        <taxon>Bacillati</taxon>
        <taxon>Bacillota</taxon>
        <taxon>Clostridia</taxon>
        <taxon>Eubacteriales</taxon>
        <taxon>Clostridiales Family XVII. Incertae Sedis</taxon>
        <taxon>Sulfobacillus</taxon>
    </lineage>
</organism>
<feature type="transmembrane region" description="Helical" evidence="1">
    <location>
        <begin position="49"/>
        <end position="66"/>
    </location>
</feature>
<dbReference type="Proteomes" id="UP000242972">
    <property type="component" value="Unassembled WGS sequence"/>
</dbReference>
<keyword evidence="1" id="KW-0812">Transmembrane</keyword>
<evidence type="ECO:0000313" key="3">
    <source>
        <dbReference type="Proteomes" id="UP000242972"/>
    </source>
</evidence>
<evidence type="ECO:0000256" key="1">
    <source>
        <dbReference type="SAM" id="Phobius"/>
    </source>
</evidence>
<keyword evidence="1" id="KW-0472">Membrane</keyword>
<dbReference type="SUPFAM" id="SSF82171">
    <property type="entry name" value="DPP6 N-terminal domain-like"/>
    <property type="match status" value="1"/>
</dbReference>
<dbReference type="EMBL" id="PXYW01000164">
    <property type="protein sequence ID" value="PSR24877.1"/>
    <property type="molecule type" value="Genomic_DNA"/>
</dbReference>
<evidence type="ECO:0000313" key="2">
    <source>
        <dbReference type="EMBL" id="PSR24877.1"/>
    </source>
</evidence>
<name>A0A2T2WRM3_9FIRM</name>
<proteinExistence type="predicted"/>
<sequence length="394" mass="43354">MNLSDKELRDWFDKKGLLPLQAPVMFDYERWHQLRNEIDRETSTPHRRAGWWALGVAVLAGLIVWAPQHHVASKTAFPVNSARKPRLPALTLHLAKASEFGDFAFANAEGLWMTTPVGSLVHVSSNTSTTNPLWSYNGQYLAYQTSGLYGANPMLHIYNRITKATVLSISAVSYQWQPGHDVIAVVQNSALRLITLQGNVAATSKIFPGTVDGSVIWSSNGTYLAYSLTEGTLGGRHDVATEVMATTAGFSTPKTLFIAPKGDGIWLAAFIPHSHNILYWIDEQYSLSFMADGAPLDLWNATTGRVIKFPFMLPYRNYLTLGGGQPWGFMAGGPRVISGGKSVVLINHQQVRRLTTPKGMEAIEPTINPHTQEVAAVLAQNNENAAWNLLTAYH</sequence>
<accession>A0A2T2WRM3</accession>
<keyword evidence="1" id="KW-1133">Transmembrane helix</keyword>
<dbReference type="AlphaFoldDB" id="A0A2T2WRM3"/>
<protein>
    <recommendedName>
        <fullName evidence="4">WD40 repeat domain-containing protein</fullName>
    </recommendedName>
</protein>
<feature type="non-terminal residue" evidence="2">
    <location>
        <position position="394"/>
    </location>
</feature>